<dbReference type="SUPFAM" id="SSF103088">
    <property type="entry name" value="OmpA-like"/>
    <property type="match status" value="1"/>
</dbReference>
<sequence>MRSFVLSLTALFALCACSKVDTAPPAEAPAQASAAAIPADAAAGGDAAAATEAAPPAQNLLSFANGTIMPARFEGERVTAPILMIDGSPMQNWVGDGRPQSFVFELPQTATLRRLEFDDDTGGMGGVDSGVRELTVEVSDTSASDGYREIFSGTLEKGVNGQRFDVAKPVAGRWVRANFKSNHGGDWFSLAEIRAFGDAPPVPLSGNAGGTYGNAWGRYEVVQDGTAISGCYRPEGQSTRPGTFSGGIEGNVARILYAETGDDGVPGEPVPALLVFARDGSRLFFAQVNAYGNGLDEFRDVPRSGAEAGACGGDTREDSRLADGLDKDGRVTVYGINFDFNSHTLRAESETVLRQIADLLRGQPDLGITIEGHTDDVGGAGYNQALSEKRADAVRDWLVRAGIEAARLQAEGKGAGSPIASNATDIGRAQNRRVELVKR</sequence>
<dbReference type="Pfam" id="PF00691">
    <property type="entry name" value="OmpA"/>
    <property type="match status" value="1"/>
</dbReference>
<evidence type="ECO:0000313" key="8">
    <source>
        <dbReference type="Proteomes" id="UP000515977"/>
    </source>
</evidence>
<evidence type="ECO:0000256" key="3">
    <source>
        <dbReference type="ARBA" id="ARBA00023237"/>
    </source>
</evidence>
<feature type="chain" id="PRO_5028971219" evidence="5">
    <location>
        <begin position="24"/>
        <end position="439"/>
    </location>
</feature>
<organism evidence="7 8">
    <name type="scientific">Thermomonas brevis</name>
    <dbReference type="NCBI Taxonomy" id="215691"/>
    <lineage>
        <taxon>Bacteria</taxon>
        <taxon>Pseudomonadati</taxon>
        <taxon>Pseudomonadota</taxon>
        <taxon>Gammaproteobacteria</taxon>
        <taxon>Lysobacterales</taxon>
        <taxon>Lysobacteraceae</taxon>
        <taxon>Thermomonas</taxon>
    </lineage>
</organism>
<dbReference type="InterPro" id="IPR006664">
    <property type="entry name" value="OMP_bac"/>
</dbReference>
<evidence type="ECO:0000256" key="4">
    <source>
        <dbReference type="PROSITE-ProRule" id="PRU00473"/>
    </source>
</evidence>
<keyword evidence="8" id="KW-1185">Reference proteome</keyword>
<dbReference type="PANTHER" id="PTHR30329:SF21">
    <property type="entry name" value="LIPOPROTEIN YIAD-RELATED"/>
    <property type="match status" value="1"/>
</dbReference>
<dbReference type="SUPFAM" id="SSF49785">
    <property type="entry name" value="Galactose-binding domain-like"/>
    <property type="match status" value="1"/>
</dbReference>
<dbReference type="Proteomes" id="UP000515977">
    <property type="component" value="Chromosome"/>
</dbReference>
<dbReference type="InterPro" id="IPR050330">
    <property type="entry name" value="Bact_OuterMem_StrucFunc"/>
</dbReference>
<dbReference type="InterPro" id="IPR006690">
    <property type="entry name" value="OMPA-like_CS"/>
</dbReference>
<evidence type="ECO:0000256" key="2">
    <source>
        <dbReference type="ARBA" id="ARBA00023136"/>
    </source>
</evidence>
<dbReference type="GO" id="GO:0009279">
    <property type="term" value="C:cell outer membrane"/>
    <property type="evidence" value="ECO:0007669"/>
    <property type="project" value="UniProtKB-SubCell"/>
</dbReference>
<evidence type="ECO:0000259" key="6">
    <source>
        <dbReference type="PROSITE" id="PS51123"/>
    </source>
</evidence>
<gene>
    <name evidence="7" type="ORF">H9L17_08840</name>
</gene>
<keyword evidence="5" id="KW-0732">Signal</keyword>
<dbReference type="InterPro" id="IPR006665">
    <property type="entry name" value="OmpA-like"/>
</dbReference>
<dbReference type="PRINTS" id="PR01021">
    <property type="entry name" value="OMPADOMAIN"/>
</dbReference>
<feature type="signal peptide" evidence="5">
    <location>
        <begin position="1"/>
        <end position="23"/>
    </location>
</feature>
<reference evidence="7 8" key="1">
    <citation type="submission" date="2020-08" db="EMBL/GenBank/DDBJ databases">
        <title>Genome sequence of Thermomonas brevis KACC 16975T.</title>
        <authorList>
            <person name="Hyun D.-W."/>
            <person name="Bae J.-W."/>
        </authorList>
    </citation>
    <scope>NUCLEOTIDE SEQUENCE [LARGE SCALE GENOMIC DNA]</scope>
    <source>
        <strain evidence="7 8">KACC 16975</strain>
    </source>
</reference>
<keyword evidence="3" id="KW-0998">Cell outer membrane</keyword>
<dbReference type="PROSITE" id="PS51123">
    <property type="entry name" value="OMPA_2"/>
    <property type="match status" value="1"/>
</dbReference>
<dbReference type="Gene3D" id="3.30.1330.60">
    <property type="entry name" value="OmpA-like domain"/>
    <property type="match status" value="1"/>
</dbReference>
<dbReference type="KEGG" id="tbv:H9L17_08840"/>
<evidence type="ECO:0000256" key="1">
    <source>
        <dbReference type="ARBA" id="ARBA00004442"/>
    </source>
</evidence>
<comment type="subcellular location">
    <subcellularLocation>
        <location evidence="1">Cell outer membrane</location>
    </subcellularLocation>
</comment>
<dbReference type="InterPro" id="IPR036737">
    <property type="entry name" value="OmpA-like_sf"/>
</dbReference>
<dbReference type="InterPro" id="IPR008979">
    <property type="entry name" value="Galactose-bd-like_sf"/>
</dbReference>
<accession>A0A7G9QPR6</accession>
<dbReference type="PANTHER" id="PTHR30329">
    <property type="entry name" value="STATOR ELEMENT OF FLAGELLAR MOTOR COMPLEX"/>
    <property type="match status" value="1"/>
</dbReference>
<evidence type="ECO:0000313" key="7">
    <source>
        <dbReference type="EMBL" id="QNN45341.1"/>
    </source>
</evidence>
<evidence type="ECO:0000256" key="5">
    <source>
        <dbReference type="SAM" id="SignalP"/>
    </source>
</evidence>
<proteinExistence type="predicted"/>
<name>A0A7G9QPR6_9GAMM</name>
<keyword evidence="2 4" id="KW-0472">Membrane</keyword>
<dbReference type="PROSITE" id="PS51257">
    <property type="entry name" value="PROKAR_LIPOPROTEIN"/>
    <property type="match status" value="1"/>
</dbReference>
<dbReference type="AlphaFoldDB" id="A0A7G9QPR6"/>
<dbReference type="EMBL" id="CP060711">
    <property type="protein sequence ID" value="QNN45341.1"/>
    <property type="molecule type" value="Genomic_DNA"/>
</dbReference>
<dbReference type="RefSeq" id="WP_187569107.1">
    <property type="nucleotide sequence ID" value="NZ_CP060711.1"/>
</dbReference>
<protein>
    <submittedName>
        <fullName evidence="7">OmpA family protein</fullName>
    </submittedName>
</protein>
<dbReference type="PROSITE" id="PS01068">
    <property type="entry name" value="OMPA_1"/>
    <property type="match status" value="1"/>
</dbReference>
<dbReference type="Gene3D" id="2.60.120.260">
    <property type="entry name" value="Galactose-binding domain-like"/>
    <property type="match status" value="1"/>
</dbReference>
<dbReference type="CDD" id="cd07185">
    <property type="entry name" value="OmpA_C-like"/>
    <property type="match status" value="1"/>
</dbReference>
<feature type="domain" description="OmpA-like" evidence="6">
    <location>
        <begin position="325"/>
        <end position="439"/>
    </location>
</feature>